<evidence type="ECO:0000256" key="4">
    <source>
        <dbReference type="RuleBase" id="RU361210"/>
    </source>
</evidence>
<dbReference type="EC" id="5.2.1.8" evidence="4"/>
<dbReference type="Proteomes" id="UP000270296">
    <property type="component" value="Unassembled WGS sequence"/>
</dbReference>
<gene>
    <name evidence="5" type="ORF">SBAD_LOCUS2996</name>
</gene>
<dbReference type="GO" id="GO:0005737">
    <property type="term" value="C:cytoplasm"/>
    <property type="evidence" value="ECO:0007669"/>
    <property type="project" value="UniProtKB-SubCell"/>
</dbReference>
<dbReference type="OrthoDB" id="16120at2759"/>
<evidence type="ECO:0000313" key="7">
    <source>
        <dbReference type="WBParaSite" id="SBAD_0000314001-mRNA-1"/>
    </source>
</evidence>
<keyword evidence="6" id="KW-1185">Reference proteome</keyword>
<dbReference type="AlphaFoldDB" id="A0A183IHA1"/>
<reference evidence="5 6" key="2">
    <citation type="submission" date="2018-11" db="EMBL/GenBank/DDBJ databases">
        <authorList>
            <consortium name="Pathogen Informatics"/>
        </authorList>
    </citation>
    <scope>NUCLEOTIDE SEQUENCE [LARGE SCALE GENOMIC DNA]</scope>
</reference>
<accession>A0A183IHA1</accession>
<dbReference type="InterPro" id="IPR004327">
    <property type="entry name" value="Phstyr_phstse_ac"/>
</dbReference>
<sequence length="214" mass="24656">MTDVKITYIVPKREVLSEADMKKWFSSQAYGDFLDFVFRINTELTSKPNTECGKPSENATSVVEMLDLLESWIADYPPINDAKQRFGNKAFRDWHKRLTECAVEILKALLDQKSAAAIELAPYLCDSFGNPTRIDYGTGHESCFLMFLCCLFKLRFFVRTDYPAVGGIVFERYLYLCRKLQQTYRIEPAGSHGVWSLDDYQFVPFLWGSAQFIS</sequence>
<evidence type="ECO:0000313" key="5">
    <source>
        <dbReference type="EMBL" id="VDO99646.1"/>
    </source>
</evidence>
<comment type="catalytic activity">
    <reaction evidence="4">
        <text>[protein]-peptidylproline (omega=180) = [protein]-peptidylproline (omega=0)</text>
        <dbReference type="Rhea" id="RHEA:16237"/>
        <dbReference type="Rhea" id="RHEA-COMP:10747"/>
        <dbReference type="Rhea" id="RHEA-COMP:10748"/>
        <dbReference type="ChEBI" id="CHEBI:83833"/>
        <dbReference type="ChEBI" id="CHEBI:83834"/>
        <dbReference type="EC" id="5.2.1.8"/>
    </reaction>
</comment>
<organism evidence="7">
    <name type="scientific">Soboliphyme baturini</name>
    <dbReference type="NCBI Taxonomy" id="241478"/>
    <lineage>
        <taxon>Eukaryota</taxon>
        <taxon>Metazoa</taxon>
        <taxon>Ecdysozoa</taxon>
        <taxon>Nematoda</taxon>
        <taxon>Enoplea</taxon>
        <taxon>Dorylaimia</taxon>
        <taxon>Dioctophymatida</taxon>
        <taxon>Dioctophymatoidea</taxon>
        <taxon>Soboliphymatidae</taxon>
        <taxon>Soboliphyme</taxon>
    </lineage>
</organism>
<comment type="function">
    <text evidence="4">PPIases accelerate the folding of proteins. It catalyzes the cis-trans isomerization of proline imidic peptide bonds in oligopeptides.</text>
</comment>
<dbReference type="InterPro" id="IPR037218">
    <property type="entry name" value="PTPA_sf"/>
</dbReference>
<dbReference type="WBParaSite" id="SBAD_0000314001-mRNA-1">
    <property type="protein sequence ID" value="SBAD_0000314001-mRNA-1"/>
    <property type="gene ID" value="SBAD_0000314001"/>
</dbReference>
<comment type="similarity">
    <text evidence="1 4">Belongs to the PTPA-type PPIase family.</text>
</comment>
<evidence type="ECO:0000256" key="2">
    <source>
        <dbReference type="ARBA" id="ARBA00044786"/>
    </source>
</evidence>
<reference evidence="7" key="1">
    <citation type="submission" date="2016-06" db="UniProtKB">
        <authorList>
            <consortium name="WormBaseParasite"/>
        </authorList>
    </citation>
    <scope>IDENTIFICATION</scope>
</reference>
<dbReference type="PIRSF" id="PIRSF016325">
    <property type="entry name" value="Phstyr_phstse_ac"/>
    <property type="match status" value="1"/>
</dbReference>
<dbReference type="GO" id="GO:0003755">
    <property type="term" value="F:peptidyl-prolyl cis-trans isomerase activity"/>
    <property type="evidence" value="ECO:0007669"/>
    <property type="project" value="UniProtKB-KW"/>
</dbReference>
<dbReference type="EMBL" id="UZAM01007515">
    <property type="protein sequence ID" value="VDO99646.1"/>
    <property type="molecule type" value="Genomic_DNA"/>
</dbReference>
<protein>
    <recommendedName>
        <fullName evidence="2 4">Serine/threonine-protein phosphatase 2A activator</fullName>
        <ecNumber evidence="4">5.2.1.8</ecNumber>
    </recommendedName>
    <alternativeName>
        <fullName evidence="3 4">Phosphotyrosyl phosphatase activator</fullName>
    </alternativeName>
</protein>
<dbReference type="GO" id="GO:0000159">
    <property type="term" value="C:protein phosphatase type 2A complex"/>
    <property type="evidence" value="ECO:0007669"/>
    <property type="project" value="TreeGrafter"/>
</dbReference>
<dbReference type="GO" id="GO:0008160">
    <property type="term" value="F:protein tyrosine phosphatase activator activity"/>
    <property type="evidence" value="ECO:0007669"/>
    <property type="project" value="TreeGrafter"/>
</dbReference>
<dbReference type="PANTHER" id="PTHR10012:SF0">
    <property type="entry name" value="SERINE_THREONINE-PROTEIN PHOSPHATASE 2A ACTIVATOR"/>
    <property type="match status" value="1"/>
</dbReference>
<dbReference type="SUPFAM" id="SSF140984">
    <property type="entry name" value="PTPA-like"/>
    <property type="match status" value="1"/>
</dbReference>
<dbReference type="GO" id="GO:0007052">
    <property type="term" value="P:mitotic spindle organization"/>
    <property type="evidence" value="ECO:0007669"/>
    <property type="project" value="TreeGrafter"/>
</dbReference>
<dbReference type="GO" id="GO:0005634">
    <property type="term" value="C:nucleus"/>
    <property type="evidence" value="ECO:0007669"/>
    <property type="project" value="TreeGrafter"/>
</dbReference>
<evidence type="ECO:0000256" key="3">
    <source>
        <dbReference type="ARBA" id="ARBA00044820"/>
    </source>
</evidence>
<dbReference type="PANTHER" id="PTHR10012">
    <property type="entry name" value="SERINE/THREONINE-PROTEIN PHOSPHATASE 2A REGULATORY SUBUNIT B"/>
    <property type="match status" value="1"/>
</dbReference>
<evidence type="ECO:0000256" key="1">
    <source>
        <dbReference type="ARBA" id="ARBA00011019"/>
    </source>
</evidence>
<comment type="subcellular location">
    <subcellularLocation>
        <location evidence="4">Cytoplasm</location>
    </subcellularLocation>
</comment>
<proteinExistence type="inferred from homology"/>
<keyword evidence="4" id="KW-0963">Cytoplasm</keyword>
<name>A0A183IHA1_9BILA</name>
<dbReference type="Pfam" id="PF03095">
    <property type="entry name" value="PTPA"/>
    <property type="match status" value="1"/>
</dbReference>
<keyword evidence="4" id="KW-0413">Isomerase</keyword>
<evidence type="ECO:0000313" key="6">
    <source>
        <dbReference type="Proteomes" id="UP000270296"/>
    </source>
</evidence>
<keyword evidence="4" id="KW-0697">Rotamase</keyword>